<name>A0A915JT22_ROMCU</name>
<dbReference type="AlphaFoldDB" id="A0A915JT22"/>
<dbReference type="WBParaSite" id="nRc.2.0.1.t29470-RA">
    <property type="protein sequence ID" value="nRc.2.0.1.t29470-RA"/>
    <property type="gene ID" value="nRc.2.0.1.g29470"/>
</dbReference>
<dbReference type="Proteomes" id="UP000887565">
    <property type="component" value="Unplaced"/>
</dbReference>
<accession>A0A915JT22</accession>
<organism evidence="1 2">
    <name type="scientific">Romanomermis culicivorax</name>
    <name type="common">Nematode worm</name>
    <dbReference type="NCBI Taxonomy" id="13658"/>
    <lineage>
        <taxon>Eukaryota</taxon>
        <taxon>Metazoa</taxon>
        <taxon>Ecdysozoa</taxon>
        <taxon>Nematoda</taxon>
        <taxon>Enoplea</taxon>
        <taxon>Dorylaimia</taxon>
        <taxon>Mermithida</taxon>
        <taxon>Mermithoidea</taxon>
        <taxon>Mermithidae</taxon>
        <taxon>Romanomermis</taxon>
    </lineage>
</organism>
<evidence type="ECO:0000313" key="1">
    <source>
        <dbReference type="Proteomes" id="UP000887565"/>
    </source>
</evidence>
<reference evidence="2" key="1">
    <citation type="submission" date="2022-11" db="UniProtKB">
        <authorList>
            <consortium name="WormBaseParasite"/>
        </authorList>
    </citation>
    <scope>IDENTIFICATION</scope>
</reference>
<protein>
    <submittedName>
        <fullName evidence="2">Uncharacterized protein</fullName>
    </submittedName>
</protein>
<evidence type="ECO:0000313" key="2">
    <source>
        <dbReference type="WBParaSite" id="nRc.2.0.1.t29470-RA"/>
    </source>
</evidence>
<sequence>MTEGQLLLAPKVVGRGSEHTSLCASPFLRAVKKFGSSEIDLDTSGARINISTISIGNLYIIVDISASAVLPSKCLLSSKDDSMLIVVFSFAEAFSKFLLVIWPVVPPAPTTGLSWPNLDEHLEHTRLMDRQRCIVEAAAAAVSSDVRTSPPPLRVCLARQGQPLACCCGEA</sequence>
<proteinExistence type="predicted"/>
<keyword evidence="1" id="KW-1185">Reference proteome</keyword>